<evidence type="ECO:0000313" key="2">
    <source>
        <dbReference type="Proteomes" id="UP001519287"/>
    </source>
</evidence>
<reference evidence="1 2" key="1">
    <citation type="submission" date="2021-03" db="EMBL/GenBank/DDBJ databases">
        <title>Genomic Encyclopedia of Type Strains, Phase IV (KMG-IV): sequencing the most valuable type-strain genomes for metagenomic binning, comparative biology and taxonomic classification.</title>
        <authorList>
            <person name="Goeker M."/>
        </authorList>
    </citation>
    <scope>NUCLEOTIDE SEQUENCE [LARGE SCALE GENOMIC DNA]</scope>
    <source>
        <strain evidence="1 2">DSM 26048</strain>
    </source>
</reference>
<proteinExistence type="predicted"/>
<accession>A0ABS4ISJ2</accession>
<evidence type="ECO:0000313" key="1">
    <source>
        <dbReference type="EMBL" id="MBP1990528.1"/>
    </source>
</evidence>
<comment type="caution">
    <text evidence="1">The sequence shown here is derived from an EMBL/GenBank/DDBJ whole genome shotgun (WGS) entry which is preliminary data.</text>
</comment>
<gene>
    <name evidence="1" type="ORF">J2Z66_002134</name>
</gene>
<protein>
    <submittedName>
        <fullName evidence="1">Uncharacterized protein</fullName>
    </submittedName>
</protein>
<keyword evidence="2" id="KW-1185">Reference proteome</keyword>
<name>A0ABS4ISJ2_9BACL</name>
<dbReference type="Proteomes" id="UP001519287">
    <property type="component" value="Unassembled WGS sequence"/>
</dbReference>
<dbReference type="EMBL" id="JAGGLB010000005">
    <property type="protein sequence ID" value="MBP1990528.1"/>
    <property type="molecule type" value="Genomic_DNA"/>
</dbReference>
<sequence length="31" mass="3388">MIPPKPEIKRPDKGGLGQFVIVNDALRAQAK</sequence>
<organism evidence="1 2">
    <name type="scientific">Paenibacillus eucommiae</name>
    <dbReference type="NCBI Taxonomy" id="1355755"/>
    <lineage>
        <taxon>Bacteria</taxon>
        <taxon>Bacillati</taxon>
        <taxon>Bacillota</taxon>
        <taxon>Bacilli</taxon>
        <taxon>Bacillales</taxon>
        <taxon>Paenibacillaceae</taxon>
        <taxon>Paenibacillus</taxon>
    </lineage>
</organism>